<feature type="transmembrane region" description="Helical" evidence="1">
    <location>
        <begin position="7"/>
        <end position="29"/>
    </location>
</feature>
<comment type="caution">
    <text evidence="2">The sequence shown here is derived from an EMBL/GenBank/DDBJ whole genome shotgun (WGS) entry which is preliminary data.</text>
</comment>
<keyword evidence="1" id="KW-0472">Membrane</keyword>
<dbReference type="EMBL" id="JAVRQU010000007">
    <property type="protein sequence ID" value="KAK5700766.1"/>
    <property type="molecule type" value="Genomic_DNA"/>
</dbReference>
<keyword evidence="1" id="KW-1133">Transmembrane helix</keyword>
<organism evidence="2 3">
    <name type="scientific">Elasticomyces elasticus</name>
    <dbReference type="NCBI Taxonomy" id="574655"/>
    <lineage>
        <taxon>Eukaryota</taxon>
        <taxon>Fungi</taxon>
        <taxon>Dikarya</taxon>
        <taxon>Ascomycota</taxon>
        <taxon>Pezizomycotina</taxon>
        <taxon>Dothideomycetes</taxon>
        <taxon>Dothideomycetidae</taxon>
        <taxon>Mycosphaerellales</taxon>
        <taxon>Teratosphaeriaceae</taxon>
        <taxon>Elasticomyces</taxon>
    </lineage>
</organism>
<evidence type="ECO:0000313" key="2">
    <source>
        <dbReference type="EMBL" id="KAK5700766.1"/>
    </source>
</evidence>
<accession>A0AAN8A1Y8</accession>
<name>A0AAN8A1Y8_9PEZI</name>
<dbReference type="AlphaFoldDB" id="A0AAN8A1Y8"/>
<reference evidence="2" key="1">
    <citation type="submission" date="2023-08" db="EMBL/GenBank/DDBJ databases">
        <title>Black Yeasts Isolated from many extreme environments.</title>
        <authorList>
            <person name="Coleine C."/>
            <person name="Stajich J.E."/>
            <person name="Selbmann L."/>
        </authorList>
    </citation>
    <scope>NUCLEOTIDE SEQUENCE</scope>
    <source>
        <strain evidence="2">CCFEE 5810</strain>
    </source>
</reference>
<evidence type="ECO:0000256" key="1">
    <source>
        <dbReference type="SAM" id="Phobius"/>
    </source>
</evidence>
<sequence>MELGERIAVSVLCCLVVLAVLLFVFRIAYDWTGPKPLEEKESKAAQPETDFQRLARREIATLQADQERKQREMAPQRIELERRRRMLQDMSASHRFFTMKRD</sequence>
<protein>
    <submittedName>
        <fullName evidence="2">Uncharacterized protein</fullName>
    </submittedName>
</protein>
<keyword evidence="1" id="KW-0812">Transmembrane</keyword>
<dbReference type="Proteomes" id="UP001310594">
    <property type="component" value="Unassembled WGS sequence"/>
</dbReference>
<proteinExistence type="predicted"/>
<gene>
    <name evidence="2" type="ORF">LTR97_005283</name>
</gene>
<evidence type="ECO:0000313" key="3">
    <source>
        <dbReference type="Proteomes" id="UP001310594"/>
    </source>
</evidence>